<comment type="caution">
    <text evidence="2">The sequence shown here is derived from an EMBL/GenBank/DDBJ whole genome shotgun (WGS) entry which is preliminary data.</text>
</comment>
<dbReference type="InterPro" id="IPR039768">
    <property type="entry name" value="Nmd3"/>
</dbReference>
<organism evidence="2 3">
    <name type="scientific">Methanobrevibacter cuticularis</name>
    <dbReference type="NCBI Taxonomy" id="47311"/>
    <lineage>
        <taxon>Archaea</taxon>
        <taxon>Methanobacteriati</taxon>
        <taxon>Methanobacteriota</taxon>
        <taxon>Methanomada group</taxon>
        <taxon>Methanobacteria</taxon>
        <taxon>Methanobacteriales</taxon>
        <taxon>Methanobacteriaceae</taxon>
        <taxon>Methanobrevibacter</taxon>
    </lineage>
</organism>
<evidence type="ECO:0000313" key="2">
    <source>
        <dbReference type="EMBL" id="KZX15316.1"/>
    </source>
</evidence>
<dbReference type="PANTHER" id="PTHR12746">
    <property type="entry name" value="NONSENSE-MEDIATED MRNA DECAY PROTEIN 3"/>
    <property type="match status" value="1"/>
</dbReference>
<name>A0A166D8H3_9EURY</name>
<dbReference type="EMBL" id="LWMW01000122">
    <property type="protein sequence ID" value="KZX15316.1"/>
    <property type="molecule type" value="Genomic_DNA"/>
</dbReference>
<evidence type="ECO:0000313" key="3">
    <source>
        <dbReference type="Proteomes" id="UP000077275"/>
    </source>
</evidence>
<proteinExistence type="predicted"/>
<sequence>MFCPECGNTDLPMIEGICKDCFLEKFTILEIPEKIEVNTCAHCNANLREGKWEESNIPEEEIIYRALERSIKIDPLVEDEEIELEILQMRGTIAECYIDAKATILGEIIQQEFKAEVRLRKTVCPNCSKQNSGYYEAVIQFRADSRELTREELKQSNKIVNKTLKKLFDKDKLAYLVQIASLKEGNDYYIGSYKSAKKLVNVLREEFGGIIKESPRLISQDKSTGKGIYRIWISFRLPRFKKGDFIKYTDNKEKIGVVTAIDGKKVIAIDLNSSEKFSIYWKDYKSIEYLKDSSSAEKTVITSKSPSSIQILDPVDYNTVDLPMNDDFRSLNIGDEAKVVKIENRLYLLSK</sequence>
<dbReference type="RefSeq" id="WP_067260139.1">
    <property type="nucleotide sequence ID" value="NZ_LWMW01000122.1"/>
</dbReference>
<reference evidence="2 3" key="1">
    <citation type="submission" date="2016-04" db="EMBL/GenBank/DDBJ databases">
        <title>Genome sequence of Methanobrevibacter cuticularis DSM 11139.</title>
        <authorList>
            <person name="Poehlein A."/>
            <person name="Seedorf H."/>
            <person name="Daniel R."/>
        </authorList>
    </citation>
    <scope>NUCLEOTIDE SEQUENCE [LARGE SCALE GENOMIC DNA]</scope>
    <source>
        <strain evidence="2 3">DSM 11139</strain>
    </source>
</reference>
<dbReference type="STRING" id="47311.MBCUT_15850"/>
<gene>
    <name evidence="2" type="ORF">MBCUT_15850</name>
</gene>
<accession>A0A166D8H3</accession>
<feature type="domain" description="Nmd3 N-terminal" evidence="1">
    <location>
        <begin position="3"/>
        <end position="237"/>
    </location>
</feature>
<dbReference type="GO" id="GO:0005737">
    <property type="term" value="C:cytoplasm"/>
    <property type="evidence" value="ECO:0007669"/>
    <property type="project" value="TreeGrafter"/>
</dbReference>
<keyword evidence="3" id="KW-1185">Reference proteome</keyword>
<dbReference type="PATRIC" id="fig|47311.3.peg.1724"/>
<dbReference type="InterPro" id="IPR007064">
    <property type="entry name" value="Nmd3_N"/>
</dbReference>
<dbReference type="AlphaFoldDB" id="A0A166D8H3"/>
<dbReference type="Pfam" id="PF04981">
    <property type="entry name" value="NMD3"/>
    <property type="match status" value="1"/>
</dbReference>
<dbReference type="Proteomes" id="UP000077275">
    <property type="component" value="Unassembled WGS sequence"/>
</dbReference>
<protein>
    <submittedName>
        <fullName evidence="2">NMD3 family protein</fullName>
    </submittedName>
</protein>
<dbReference type="PANTHER" id="PTHR12746:SF2">
    <property type="entry name" value="60S RIBOSOMAL EXPORT PROTEIN NMD3"/>
    <property type="match status" value="1"/>
</dbReference>
<evidence type="ECO:0000259" key="1">
    <source>
        <dbReference type="Pfam" id="PF04981"/>
    </source>
</evidence>
<dbReference type="GO" id="GO:0043023">
    <property type="term" value="F:ribosomal large subunit binding"/>
    <property type="evidence" value="ECO:0007669"/>
    <property type="project" value="InterPro"/>
</dbReference>